<dbReference type="InterPro" id="IPR015927">
    <property type="entry name" value="Peptidase_S24_S26A/B/C"/>
</dbReference>
<protein>
    <submittedName>
        <fullName evidence="5">Putative prophage repressor CI-like protein</fullName>
    </submittedName>
</protein>
<dbReference type="CDD" id="cd00093">
    <property type="entry name" value="HTH_XRE"/>
    <property type="match status" value="1"/>
</dbReference>
<dbReference type="OrthoDB" id="9791537at2"/>
<dbReference type="AlphaFoldDB" id="A0A0W0S9Q8"/>
<keyword evidence="2" id="KW-0238">DNA-binding</keyword>
<evidence type="ECO:0000256" key="2">
    <source>
        <dbReference type="ARBA" id="ARBA00023125"/>
    </source>
</evidence>
<dbReference type="CDD" id="cd06529">
    <property type="entry name" value="S24_LexA-like"/>
    <property type="match status" value="1"/>
</dbReference>
<dbReference type="RefSeq" id="WP_058387898.1">
    <property type="nucleotide sequence ID" value="NZ_LNXW01000013.1"/>
</dbReference>
<evidence type="ECO:0000256" key="3">
    <source>
        <dbReference type="ARBA" id="ARBA00023163"/>
    </source>
</evidence>
<dbReference type="EMBL" id="LNXW01000013">
    <property type="protein sequence ID" value="KTC80134.1"/>
    <property type="molecule type" value="Genomic_DNA"/>
</dbReference>
<dbReference type="Gene3D" id="1.10.260.40">
    <property type="entry name" value="lambda repressor-like DNA-binding domains"/>
    <property type="match status" value="1"/>
</dbReference>
<dbReference type="InterPro" id="IPR039418">
    <property type="entry name" value="LexA-like"/>
</dbReference>
<comment type="caution">
    <text evidence="5">The sequence shown here is derived from an EMBL/GenBank/DDBJ whole genome shotgun (WGS) entry which is preliminary data.</text>
</comment>
<name>A0A0W0S9Q8_9GAMM</name>
<keyword evidence="3" id="KW-0804">Transcription</keyword>
<dbReference type="PATRIC" id="fig|28084.5.peg.2331"/>
<dbReference type="InterPro" id="IPR036286">
    <property type="entry name" value="LexA/Signal_pep-like_sf"/>
</dbReference>
<dbReference type="InterPro" id="IPR010982">
    <property type="entry name" value="Lambda_DNA-bd_dom_sf"/>
</dbReference>
<organism evidence="5 6">
    <name type="scientific">Legionella cherrii</name>
    <dbReference type="NCBI Taxonomy" id="28084"/>
    <lineage>
        <taxon>Bacteria</taxon>
        <taxon>Pseudomonadati</taxon>
        <taxon>Pseudomonadota</taxon>
        <taxon>Gammaproteobacteria</taxon>
        <taxon>Legionellales</taxon>
        <taxon>Legionellaceae</taxon>
        <taxon>Legionella</taxon>
    </lineage>
</organism>
<sequence length="226" mass="25807">MNIKEKIGQRIHEERLARGLTRKALEELTDDLKQSRISNWERGDRTPGPEEIKQLAKALDVSPAYLMCLTDEKRPKKIPGLGALIPILDHQQACDPKKFIQTLKTEHNQDEISFIPISAELTTRIGENAFALKMKDESMHPELRVNDILIIDPNSELQPGSLVVTQLNEDNEVIVRRYKQLALSKEFNPFELRAENDNWGNIKIDKITDAIIIGVIVCIVRYAGRY</sequence>
<dbReference type="Proteomes" id="UP000054921">
    <property type="component" value="Unassembled WGS sequence"/>
</dbReference>
<dbReference type="Pfam" id="PF00717">
    <property type="entry name" value="Peptidase_S24"/>
    <property type="match status" value="1"/>
</dbReference>
<evidence type="ECO:0000259" key="4">
    <source>
        <dbReference type="PROSITE" id="PS50943"/>
    </source>
</evidence>
<dbReference type="PANTHER" id="PTHR40661:SF3">
    <property type="entry name" value="FELS-1 PROPHAGE TRANSCRIPTIONAL REGULATOR"/>
    <property type="match status" value="1"/>
</dbReference>
<evidence type="ECO:0000256" key="1">
    <source>
        <dbReference type="ARBA" id="ARBA00023015"/>
    </source>
</evidence>
<dbReference type="InterPro" id="IPR001387">
    <property type="entry name" value="Cro/C1-type_HTH"/>
</dbReference>
<dbReference type="Gene3D" id="2.10.109.10">
    <property type="entry name" value="Umud Fragment, subunit A"/>
    <property type="match status" value="1"/>
</dbReference>
<dbReference type="STRING" id="28084.Lche_2154"/>
<feature type="domain" description="HTH cro/C1-type" evidence="4">
    <location>
        <begin position="11"/>
        <end position="66"/>
    </location>
</feature>
<evidence type="ECO:0000313" key="6">
    <source>
        <dbReference type="Proteomes" id="UP000054921"/>
    </source>
</evidence>
<dbReference type="SUPFAM" id="SSF47413">
    <property type="entry name" value="lambda repressor-like DNA-binding domains"/>
    <property type="match status" value="1"/>
</dbReference>
<dbReference type="PROSITE" id="PS50943">
    <property type="entry name" value="HTH_CROC1"/>
    <property type="match status" value="1"/>
</dbReference>
<reference evidence="5 6" key="1">
    <citation type="submission" date="2015-11" db="EMBL/GenBank/DDBJ databases">
        <title>Genomic analysis of 38 Legionella species identifies large and diverse effector repertoires.</title>
        <authorList>
            <person name="Burstein D."/>
            <person name="Amaro F."/>
            <person name="Zusman T."/>
            <person name="Lifshitz Z."/>
            <person name="Cohen O."/>
            <person name="Gilbert J.A."/>
            <person name="Pupko T."/>
            <person name="Shuman H.A."/>
            <person name="Segal G."/>
        </authorList>
    </citation>
    <scope>NUCLEOTIDE SEQUENCE [LARGE SCALE GENOMIC DNA]</scope>
    <source>
        <strain evidence="5 6">ORW</strain>
    </source>
</reference>
<keyword evidence="1" id="KW-0805">Transcription regulation</keyword>
<gene>
    <name evidence="5" type="ORF">Lche_2154</name>
</gene>
<dbReference type="SMART" id="SM00530">
    <property type="entry name" value="HTH_XRE"/>
    <property type="match status" value="1"/>
</dbReference>
<proteinExistence type="predicted"/>
<dbReference type="PANTHER" id="PTHR40661">
    <property type="match status" value="1"/>
</dbReference>
<dbReference type="GO" id="GO:0003677">
    <property type="term" value="F:DNA binding"/>
    <property type="evidence" value="ECO:0007669"/>
    <property type="project" value="UniProtKB-KW"/>
</dbReference>
<dbReference type="Pfam" id="PF01381">
    <property type="entry name" value="HTH_3"/>
    <property type="match status" value="1"/>
</dbReference>
<evidence type="ECO:0000313" key="5">
    <source>
        <dbReference type="EMBL" id="KTC80134.1"/>
    </source>
</evidence>
<accession>A0A0W0S9Q8</accession>
<dbReference type="SUPFAM" id="SSF51306">
    <property type="entry name" value="LexA/Signal peptidase"/>
    <property type="match status" value="1"/>
</dbReference>